<dbReference type="Gene3D" id="1.20.1250.20">
    <property type="entry name" value="MFS general substrate transporter like domains"/>
    <property type="match status" value="2"/>
</dbReference>
<proteinExistence type="predicted"/>
<dbReference type="InterPro" id="IPR000849">
    <property type="entry name" value="Sugar_P_transporter"/>
</dbReference>
<dbReference type="NCBIfam" id="TIGR00893">
    <property type="entry name" value="2A0114"/>
    <property type="match status" value="1"/>
</dbReference>
<dbReference type="RefSeq" id="WP_242757005.1">
    <property type="nucleotide sequence ID" value="NZ_CP093846.1"/>
</dbReference>
<evidence type="ECO:0000256" key="4">
    <source>
        <dbReference type="ARBA" id="ARBA00022989"/>
    </source>
</evidence>
<sequence>MPAVDRQDEPTTAVPTATPRTGRVRHLILAMLFVVTTINYADRSTLSIAGDSMQEDLHISSGELGVLFSAFSWSYLIAQIPGGWLLDRFGSKKVYGLAIFVWSVFTMLQGAIGFFAGAAVVLLFILRFAVGFAEAPSFPGNSRIVAAWFPTKERGFASALFNSAQYFATVAFAPLMGWLVTAMGWEHVFTVIGGIGVVLALVWTKVIYAPRSHPRLHKSELDHISSGGALVDLDAPTLEEGAQAEESKGAKEARETAAGKENLRHIGTLLRNRITLGVFIGQYFINTITWFFLTWFPVYLVQERGMSILEAGFVSSLPALCGFVGGVLGGWLSDRLARRGISLTAARKIPIVTGLLLSTSIIICNYVTASWLVVLIMSLSFFGKGMGALGWAVMSDVAPKQIAGLAGGVFNTFGAVAGIVTPLVIGWLLDATGSFDLALAFVSACAAMAVVSYLVIVREIKRVELPGHPRATA</sequence>
<protein>
    <submittedName>
        <fullName evidence="8">MFS transporter</fullName>
    </submittedName>
</protein>
<keyword evidence="4 6" id="KW-1133">Transmembrane helix</keyword>
<feature type="transmembrane region" description="Helical" evidence="6">
    <location>
        <begin position="274"/>
        <end position="293"/>
    </location>
</feature>
<feature type="transmembrane region" description="Helical" evidence="6">
    <location>
        <begin position="369"/>
        <end position="393"/>
    </location>
</feature>
<dbReference type="InterPro" id="IPR050382">
    <property type="entry name" value="MFS_Na/Anion_cotransporter"/>
</dbReference>
<dbReference type="PIRSF" id="PIRSF002808">
    <property type="entry name" value="Hexose_phosphate_transp"/>
    <property type="match status" value="1"/>
</dbReference>
<dbReference type="InterPro" id="IPR036259">
    <property type="entry name" value="MFS_trans_sf"/>
</dbReference>
<dbReference type="PANTHER" id="PTHR11662:SF399">
    <property type="entry name" value="FI19708P1-RELATED"/>
    <property type="match status" value="1"/>
</dbReference>
<gene>
    <name evidence="8" type="ORF">MMF93_32875</name>
</gene>
<dbReference type="SUPFAM" id="SSF103473">
    <property type="entry name" value="MFS general substrate transporter"/>
    <property type="match status" value="1"/>
</dbReference>
<feature type="transmembrane region" description="Helical" evidence="6">
    <location>
        <begin position="187"/>
        <end position="208"/>
    </location>
</feature>
<feature type="transmembrane region" description="Helical" evidence="6">
    <location>
        <begin position="435"/>
        <end position="456"/>
    </location>
</feature>
<accession>A0ABY3Y3E0</accession>
<dbReference type="Proteomes" id="UP001202244">
    <property type="component" value="Chromosome"/>
</dbReference>
<feature type="transmembrane region" description="Helical" evidence="6">
    <location>
        <begin position="100"/>
        <end position="126"/>
    </location>
</feature>
<comment type="subcellular location">
    <subcellularLocation>
        <location evidence="1">Cell membrane</location>
        <topology evidence="1">Multi-pass membrane protein</topology>
    </subcellularLocation>
</comment>
<dbReference type="PANTHER" id="PTHR11662">
    <property type="entry name" value="SOLUTE CARRIER FAMILY 17"/>
    <property type="match status" value="1"/>
</dbReference>
<dbReference type="CDD" id="cd17319">
    <property type="entry name" value="MFS_ExuT_GudP_like"/>
    <property type="match status" value="1"/>
</dbReference>
<evidence type="ECO:0000256" key="5">
    <source>
        <dbReference type="ARBA" id="ARBA00023136"/>
    </source>
</evidence>
<feature type="transmembrane region" description="Helical" evidence="6">
    <location>
        <begin position="24"/>
        <end position="41"/>
    </location>
</feature>
<feature type="transmembrane region" description="Helical" evidence="6">
    <location>
        <begin position="405"/>
        <end position="429"/>
    </location>
</feature>
<feature type="transmembrane region" description="Helical" evidence="6">
    <location>
        <begin position="345"/>
        <end position="363"/>
    </location>
</feature>
<evidence type="ECO:0000256" key="6">
    <source>
        <dbReference type="SAM" id="Phobius"/>
    </source>
</evidence>
<dbReference type="InterPro" id="IPR020846">
    <property type="entry name" value="MFS_dom"/>
</dbReference>
<feature type="transmembrane region" description="Helical" evidence="6">
    <location>
        <begin position="159"/>
        <end position="181"/>
    </location>
</feature>
<evidence type="ECO:0000313" key="8">
    <source>
        <dbReference type="EMBL" id="UNT00744.1"/>
    </source>
</evidence>
<dbReference type="Pfam" id="PF07690">
    <property type="entry name" value="MFS_1"/>
    <property type="match status" value="1"/>
</dbReference>
<feature type="transmembrane region" description="Helical" evidence="6">
    <location>
        <begin position="62"/>
        <end position="80"/>
    </location>
</feature>
<evidence type="ECO:0000256" key="3">
    <source>
        <dbReference type="ARBA" id="ARBA00022692"/>
    </source>
</evidence>
<keyword evidence="2" id="KW-1003">Cell membrane</keyword>
<keyword evidence="5 6" id="KW-0472">Membrane</keyword>
<dbReference type="InterPro" id="IPR011701">
    <property type="entry name" value="MFS"/>
</dbReference>
<keyword evidence="3 6" id="KW-0812">Transmembrane</keyword>
<reference evidence="8 9" key="1">
    <citation type="journal article" date="2023" name="Microbiol. Spectr.">
        <title>Synergy between Genome Mining, Metabolomics, and Bioinformatics Uncovers Antibacterial Chlorinated Carbazole Alkaloids and Their Biosynthetic Gene Cluster from Streptomyces tubbatahanensis sp. nov., a Novel Actinomycete Isolated from Sulu Sea, Philippines.</title>
        <authorList>
            <person name="Tenebro C.P."/>
            <person name="Trono D.J.V.L."/>
            <person name="Balida L.A.P."/>
            <person name="Bayog L.K.A."/>
            <person name="Bruna J.R."/>
            <person name="Sabido E.M."/>
            <person name="Caspe D.P.C."/>
            <person name="de Los Santos E.L.C."/>
            <person name="Saludes J.P."/>
            <person name="Dalisay D.S."/>
        </authorList>
    </citation>
    <scope>NUCLEOTIDE SEQUENCE [LARGE SCALE GENOMIC DNA]</scope>
    <source>
        <strain evidence="8 9">DSD3025</strain>
    </source>
</reference>
<evidence type="ECO:0000256" key="1">
    <source>
        <dbReference type="ARBA" id="ARBA00004651"/>
    </source>
</evidence>
<feature type="domain" description="Major facilitator superfamily (MFS) profile" evidence="7">
    <location>
        <begin position="28"/>
        <end position="461"/>
    </location>
</feature>
<evidence type="ECO:0000259" key="7">
    <source>
        <dbReference type="PROSITE" id="PS50850"/>
    </source>
</evidence>
<evidence type="ECO:0000313" key="9">
    <source>
        <dbReference type="Proteomes" id="UP001202244"/>
    </source>
</evidence>
<name>A0ABY3Y3E0_9ACTN</name>
<keyword evidence="9" id="KW-1185">Reference proteome</keyword>
<dbReference type="PROSITE" id="PS50850">
    <property type="entry name" value="MFS"/>
    <property type="match status" value="1"/>
</dbReference>
<dbReference type="EMBL" id="CP093846">
    <property type="protein sequence ID" value="UNT00744.1"/>
    <property type="molecule type" value="Genomic_DNA"/>
</dbReference>
<feature type="transmembrane region" description="Helical" evidence="6">
    <location>
        <begin position="313"/>
        <end position="333"/>
    </location>
</feature>
<organism evidence="8 9">
    <name type="scientific">Streptomyces tubbatahanensis</name>
    <dbReference type="NCBI Taxonomy" id="2923272"/>
    <lineage>
        <taxon>Bacteria</taxon>
        <taxon>Bacillati</taxon>
        <taxon>Actinomycetota</taxon>
        <taxon>Actinomycetes</taxon>
        <taxon>Kitasatosporales</taxon>
        <taxon>Streptomycetaceae</taxon>
        <taxon>Streptomyces</taxon>
    </lineage>
</organism>
<evidence type="ECO:0000256" key="2">
    <source>
        <dbReference type="ARBA" id="ARBA00022475"/>
    </source>
</evidence>